<comment type="caution">
    <text evidence="2">The sequence shown here is derived from an EMBL/GenBank/DDBJ whole genome shotgun (WGS) entry which is preliminary data.</text>
</comment>
<evidence type="ECO:0000256" key="1">
    <source>
        <dbReference type="SAM" id="SignalP"/>
    </source>
</evidence>
<dbReference type="RefSeq" id="WP_066075301.1">
    <property type="nucleotide sequence ID" value="NZ_FRDK01000001.1"/>
</dbReference>
<gene>
    <name evidence="2" type="ORF">FBFR_00165</name>
</gene>
<feature type="chain" id="PRO_5007895220" description="DUF695 domain-containing protein" evidence="1">
    <location>
        <begin position="21"/>
        <end position="145"/>
    </location>
</feature>
<keyword evidence="1" id="KW-0732">Signal</keyword>
<evidence type="ECO:0000313" key="3">
    <source>
        <dbReference type="Proteomes" id="UP000077164"/>
    </source>
</evidence>
<accession>A0A168AAT8</accession>
<dbReference type="OrthoDB" id="1358253at2"/>
<reference evidence="2 3" key="1">
    <citation type="submission" date="2016-03" db="EMBL/GenBank/DDBJ databases">
        <title>Draft genome sequence of Flavobacterium fryxellicola DSM 16209.</title>
        <authorList>
            <person name="Shin S.-K."/>
            <person name="Yi H."/>
        </authorList>
    </citation>
    <scope>NUCLEOTIDE SEQUENCE [LARGE SCALE GENOMIC DNA]</scope>
    <source>
        <strain evidence="2 3">DSM 16209</strain>
    </source>
</reference>
<keyword evidence="3" id="KW-1185">Reference proteome</keyword>
<sequence length="145" mass="17090">MSVKTALLLLSFCCISFAQKSNQQKITIFLDINDKALKEYYIDKDTTTAFFNIHIIEYQTKKSRDKAMNEHYKNLIEENSAGLPRFSIGFYVFDIKPEKLKSLDCIDYIMVKQFRENNYKTTSPTYIIHKLKDGTYLKWETNTLN</sequence>
<dbReference type="AlphaFoldDB" id="A0A168AAT8"/>
<organism evidence="2 3">
    <name type="scientific">Flavobacterium fryxellicola</name>
    <dbReference type="NCBI Taxonomy" id="249352"/>
    <lineage>
        <taxon>Bacteria</taxon>
        <taxon>Pseudomonadati</taxon>
        <taxon>Bacteroidota</taxon>
        <taxon>Flavobacteriia</taxon>
        <taxon>Flavobacteriales</taxon>
        <taxon>Flavobacteriaceae</taxon>
        <taxon>Flavobacterium</taxon>
    </lineage>
</organism>
<protein>
    <recommendedName>
        <fullName evidence="4">DUF695 domain-containing protein</fullName>
    </recommendedName>
</protein>
<feature type="signal peptide" evidence="1">
    <location>
        <begin position="1"/>
        <end position="20"/>
    </location>
</feature>
<dbReference type="Proteomes" id="UP000077164">
    <property type="component" value="Unassembled WGS sequence"/>
</dbReference>
<evidence type="ECO:0000313" key="2">
    <source>
        <dbReference type="EMBL" id="OAB31292.1"/>
    </source>
</evidence>
<evidence type="ECO:0008006" key="4">
    <source>
        <dbReference type="Google" id="ProtNLM"/>
    </source>
</evidence>
<name>A0A168AAT8_9FLAO</name>
<dbReference type="EMBL" id="LVJE01000001">
    <property type="protein sequence ID" value="OAB31292.1"/>
    <property type="molecule type" value="Genomic_DNA"/>
</dbReference>
<proteinExistence type="predicted"/>